<dbReference type="Pfam" id="PF04290">
    <property type="entry name" value="DctQ"/>
    <property type="match status" value="1"/>
</dbReference>
<dbReference type="PANTHER" id="PTHR35011:SF11">
    <property type="entry name" value="TRAP TRANSPORTER SMALL PERMEASE PROTEIN"/>
    <property type="match status" value="1"/>
</dbReference>
<dbReference type="GO" id="GO:0015740">
    <property type="term" value="P:C4-dicarboxylate transport"/>
    <property type="evidence" value="ECO:0007669"/>
    <property type="project" value="TreeGrafter"/>
</dbReference>
<proteinExistence type="inferred from homology"/>
<comment type="caution">
    <text evidence="11">The sequence shown here is derived from an EMBL/GenBank/DDBJ whole genome shotgun (WGS) entry which is preliminary data.</text>
</comment>
<dbReference type="EMBL" id="JAGISH010000024">
    <property type="protein sequence ID" value="MBP0485139.1"/>
    <property type="molecule type" value="Genomic_DNA"/>
</dbReference>
<keyword evidence="12" id="KW-1185">Reference proteome</keyword>
<feature type="transmembrane region" description="Helical" evidence="9">
    <location>
        <begin position="93"/>
        <end position="114"/>
    </location>
</feature>
<dbReference type="InterPro" id="IPR007387">
    <property type="entry name" value="TRAP_DctQ"/>
</dbReference>
<evidence type="ECO:0000256" key="4">
    <source>
        <dbReference type="ARBA" id="ARBA00022519"/>
    </source>
</evidence>
<keyword evidence="6 9" id="KW-1133">Transmembrane helix</keyword>
<keyword evidence="7 9" id="KW-0472">Membrane</keyword>
<evidence type="ECO:0000256" key="5">
    <source>
        <dbReference type="ARBA" id="ARBA00022692"/>
    </source>
</evidence>
<sequence>MQDMVLRLSAAIARATRVFLWLAAAGLVGMTTLIGWQVWGRFVLNDTPTWTETTSILLMGWFIFLGAAVGVREGNHLSFDVLLYVLPDRVQRLFHTISDFVVIAFGGGMVWYGWQLAETTWATTIPNLGITGAAAFFSLIVGGVLMILLSVERLLRRAVGLNTSRFGEDPIQE</sequence>
<keyword evidence="4 9" id="KW-0997">Cell inner membrane</keyword>
<gene>
    <name evidence="11" type="ORF">J5474_21940</name>
</gene>
<feature type="transmembrane region" description="Helical" evidence="9">
    <location>
        <begin position="20"/>
        <end position="39"/>
    </location>
</feature>
<dbReference type="GO" id="GO:0005886">
    <property type="term" value="C:plasma membrane"/>
    <property type="evidence" value="ECO:0007669"/>
    <property type="project" value="UniProtKB-SubCell"/>
</dbReference>
<evidence type="ECO:0000313" key="11">
    <source>
        <dbReference type="EMBL" id="MBP0485139.1"/>
    </source>
</evidence>
<dbReference type="GO" id="GO:0022857">
    <property type="term" value="F:transmembrane transporter activity"/>
    <property type="evidence" value="ECO:0007669"/>
    <property type="project" value="UniProtKB-UniRule"/>
</dbReference>
<dbReference type="Proteomes" id="UP000675940">
    <property type="component" value="Unassembled WGS sequence"/>
</dbReference>
<accession>A0A940MTK0</accession>
<evidence type="ECO:0000256" key="3">
    <source>
        <dbReference type="ARBA" id="ARBA00022475"/>
    </source>
</evidence>
<evidence type="ECO:0000259" key="10">
    <source>
        <dbReference type="Pfam" id="PF04290"/>
    </source>
</evidence>
<keyword evidence="2 9" id="KW-0813">Transport</keyword>
<evidence type="ECO:0000256" key="9">
    <source>
        <dbReference type="RuleBase" id="RU369079"/>
    </source>
</evidence>
<organism evidence="11 12">
    <name type="scientific">Sagittula salina</name>
    <dbReference type="NCBI Taxonomy" id="2820268"/>
    <lineage>
        <taxon>Bacteria</taxon>
        <taxon>Pseudomonadati</taxon>
        <taxon>Pseudomonadota</taxon>
        <taxon>Alphaproteobacteria</taxon>
        <taxon>Rhodobacterales</taxon>
        <taxon>Roseobacteraceae</taxon>
        <taxon>Sagittula</taxon>
    </lineage>
</organism>
<reference evidence="11" key="1">
    <citation type="submission" date="2021-03" db="EMBL/GenBank/DDBJ databases">
        <title>Sagittula salina sp. nov. strain M10.9X isolated from the marine waste.</title>
        <authorList>
            <person name="Satari L."/>
            <person name="Molina-Menor E."/>
            <person name="Vidal-Verdu A."/>
            <person name="Pascual J."/>
            <person name="Pereto J."/>
            <person name="Porcar M."/>
        </authorList>
    </citation>
    <scope>NUCLEOTIDE SEQUENCE</scope>
    <source>
        <strain evidence="11">M10.9X</strain>
    </source>
</reference>
<comment type="subunit">
    <text evidence="9">The complex comprises the extracytoplasmic solute receptor protein and the two transmembrane proteins.</text>
</comment>
<comment type="function">
    <text evidence="9">Part of the tripartite ATP-independent periplasmic (TRAP) transport system.</text>
</comment>
<evidence type="ECO:0000256" key="7">
    <source>
        <dbReference type="ARBA" id="ARBA00023136"/>
    </source>
</evidence>
<evidence type="ECO:0000256" key="8">
    <source>
        <dbReference type="ARBA" id="ARBA00038436"/>
    </source>
</evidence>
<dbReference type="InterPro" id="IPR055348">
    <property type="entry name" value="DctQ"/>
</dbReference>
<evidence type="ECO:0000256" key="2">
    <source>
        <dbReference type="ARBA" id="ARBA00022448"/>
    </source>
</evidence>
<keyword evidence="3" id="KW-1003">Cell membrane</keyword>
<comment type="similarity">
    <text evidence="8 9">Belongs to the TRAP transporter small permease family.</text>
</comment>
<evidence type="ECO:0000256" key="6">
    <source>
        <dbReference type="ARBA" id="ARBA00022989"/>
    </source>
</evidence>
<feature type="domain" description="Tripartite ATP-independent periplasmic transporters DctQ component" evidence="10">
    <location>
        <begin position="30"/>
        <end position="158"/>
    </location>
</feature>
<evidence type="ECO:0000256" key="1">
    <source>
        <dbReference type="ARBA" id="ARBA00004429"/>
    </source>
</evidence>
<dbReference type="AlphaFoldDB" id="A0A940MTK0"/>
<protein>
    <recommendedName>
        <fullName evidence="9">TRAP transporter small permease protein</fullName>
    </recommendedName>
</protein>
<dbReference type="RefSeq" id="WP_209364107.1">
    <property type="nucleotide sequence ID" value="NZ_JAGISH010000024.1"/>
</dbReference>
<keyword evidence="5 9" id="KW-0812">Transmembrane</keyword>
<dbReference type="PANTHER" id="PTHR35011">
    <property type="entry name" value="2,3-DIKETO-L-GULONATE TRAP TRANSPORTER SMALL PERMEASE PROTEIN YIAM"/>
    <property type="match status" value="1"/>
</dbReference>
<feature type="transmembrane region" description="Helical" evidence="9">
    <location>
        <begin position="54"/>
        <end position="72"/>
    </location>
</feature>
<name>A0A940MTK0_9RHOB</name>
<feature type="transmembrane region" description="Helical" evidence="9">
    <location>
        <begin position="134"/>
        <end position="155"/>
    </location>
</feature>
<evidence type="ECO:0000313" key="12">
    <source>
        <dbReference type="Proteomes" id="UP000675940"/>
    </source>
</evidence>
<comment type="subcellular location">
    <subcellularLocation>
        <location evidence="1 9">Cell inner membrane</location>
        <topology evidence="1 9">Multi-pass membrane protein</topology>
    </subcellularLocation>
</comment>